<dbReference type="InterPro" id="IPR013740">
    <property type="entry name" value="Redoxin"/>
</dbReference>
<comment type="caution">
    <text evidence="7">The sequence shown here is derived from an EMBL/GenBank/DDBJ whole genome shotgun (WGS) entry which is preliminary data.</text>
</comment>
<dbReference type="RefSeq" id="WP_133634867.1">
    <property type="nucleotide sequence ID" value="NZ_SNZJ01000003.1"/>
</dbReference>
<evidence type="ECO:0000313" key="8">
    <source>
        <dbReference type="Proteomes" id="UP000295212"/>
    </source>
</evidence>
<proteinExistence type="predicted"/>
<dbReference type="Pfam" id="PF01790">
    <property type="entry name" value="LGT"/>
    <property type="match status" value="1"/>
</dbReference>
<dbReference type="InterPro" id="IPR013766">
    <property type="entry name" value="Thioredoxin_domain"/>
</dbReference>
<sequence>MNLLSQSIAIGPLGLSLGQLLIVFALGVALITGLLLGRRQRLGIGDTLSTLCLVALVGARLVFVARYHQDYAGPLAMLDIRDGGFDLLGGIAAGTAYAAWRLWRQPAQRKALGGALAAGILTWSVTAGTLGLLAGQSRPVPETELTTLAGEAIRLPDLQAAEGQPMVVNLWATWCPPCRREMPVFAEAQRQEGDITFVFLNQGEDPAQVRRFLDHESLALDNLLLDAQLAFGDRVGARAMPTTLFYDADGRLLDTHFGELSRATLNRELERLR</sequence>
<dbReference type="Proteomes" id="UP000295212">
    <property type="component" value="Unassembled WGS sequence"/>
</dbReference>
<dbReference type="GO" id="GO:0030313">
    <property type="term" value="C:cell envelope"/>
    <property type="evidence" value="ECO:0007669"/>
    <property type="project" value="UniProtKB-SubCell"/>
</dbReference>
<dbReference type="Pfam" id="PF08534">
    <property type="entry name" value="Redoxin"/>
    <property type="match status" value="1"/>
</dbReference>
<dbReference type="InterPro" id="IPR001640">
    <property type="entry name" value="Lgt"/>
</dbReference>
<feature type="transmembrane region" description="Helical" evidence="5">
    <location>
        <begin position="12"/>
        <end position="36"/>
    </location>
</feature>
<evidence type="ECO:0000313" key="7">
    <source>
        <dbReference type="EMBL" id="TDR56544.1"/>
    </source>
</evidence>
<evidence type="ECO:0000256" key="3">
    <source>
        <dbReference type="ARBA" id="ARBA00023157"/>
    </source>
</evidence>
<dbReference type="GO" id="GO:0016853">
    <property type="term" value="F:isomerase activity"/>
    <property type="evidence" value="ECO:0007669"/>
    <property type="project" value="UniProtKB-KW"/>
</dbReference>
<keyword evidence="5" id="KW-0472">Membrane</keyword>
<evidence type="ECO:0000256" key="2">
    <source>
        <dbReference type="ARBA" id="ARBA00022748"/>
    </source>
</evidence>
<evidence type="ECO:0000259" key="6">
    <source>
        <dbReference type="PROSITE" id="PS51352"/>
    </source>
</evidence>
<name>A0A4R6ZW44_9GAMM</name>
<dbReference type="InterPro" id="IPR036249">
    <property type="entry name" value="Thioredoxin-like_sf"/>
</dbReference>
<dbReference type="InterPro" id="IPR017937">
    <property type="entry name" value="Thioredoxin_CS"/>
</dbReference>
<keyword evidence="3" id="KW-1015">Disulfide bond</keyword>
<dbReference type="EMBL" id="SNZJ01000003">
    <property type="protein sequence ID" value="TDR56544.1"/>
    <property type="molecule type" value="Genomic_DNA"/>
</dbReference>
<reference evidence="7 8" key="1">
    <citation type="submission" date="2019-03" db="EMBL/GenBank/DDBJ databases">
        <title>Genomic Encyclopedia of Type Strains, Phase III (KMG-III): the genomes of soil and plant-associated and newly described type strains.</title>
        <authorList>
            <person name="Whitman W."/>
        </authorList>
    </citation>
    <scope>NUCLEOTIDE SEQUENCE [LARGE SCALE GENOMIC DNA]</scope>
    <source>
        <strain evidence="7 8">CECT 5797</strain>
    </source>
</reference>
<dbReference type="GO" id="GO:0015036">
    <property type="term" value="F:disulfide oxidoreductase activity"/>
    <property type="evidence" value="ECO:0007669"/>
    <property type="project" value="UniProtKB-ARBA"/>
</dbReference>
<dbReference type="PANTHER" id="PTHR42852">
    <property type="entry name" value="THIOL:DISULFIDE INTERCHANGE PROTEIN DSBE"/>
    <property type="match status" value="1"/>
</dbReference>
<feature type="domain" description="Thioredoxin" evidence="6">
    <location>
        <begin position="134"/>
        <end position="273"/>
    </location>
</feature>
<evidence type="ECO:0000256" key="4">
    <source>
        <dbReference type="ARBA" id="ARBA00023284"/>
    </source>
</evidence>
<dbReference type="CDD" id="cd02966">
    <property type="entry name" value="TlpA_like_family"/>
    <property type="match status" value="1"/>
</dbReference>
<keyword evidence="5" id="KW-0812">Transmembrane</keyword>
<gene>
    <name evidence="7" type="ORF">DFP85_10356</name>
</gene>
<feature type="transmembrane region" description="Helical" evidence="5">
    <location>
        <begin position="87"/>
        <end position="103"/>
    </location>
</feature>
<dbReference type="GO" id="GO:0042158">
    <property type="term" value="P:lipoprotein biosynthetic process"/>
    <property type="evidence" value="ECO:0007669"/>
    <property type="project" value="InterPro"/>
</dbReference>
<protein>
    <submittedName>
        <fullName evidence="7">Thiol-disulfide isomerase/thioredoxin</fullName>
    </submittedName>
</protein>
<keyword evidence="5" id="KW-1133">Transmembrane helix</keyword>
<feature type="transmembrane region" description="Helical" evidence="5">
    <location>
        <begin position="115"/>
        <end position="135"/>
    </location>
</feature>
<dbReference type="GO" id="GO:0005886">
    <property type="term" value="C:plasma membrane"/>
    <property type="evidence" value="ECO:0007669"/>
    <property type="project" value="InterPro"/>
</dbReference>
<dbReference type="PANTHER" id="PTHR42852:SF6">
    <property type="entry name" value="THIOL:DISULFIDE INTERCHANGE PROTEIN DSBE"/>
    <property type="match status" value="1"/>
</dbReference>
<evidence type="ECO:0000256" key="1">
    <source>
        <dbReference type="ARBA" id="ARBA00004196"/>
    </source>
</evidence>
<dbReference type="GO" id="GO:0017004">
    <property type="term" value="P:cytochrome complex assembly"/>
    <property type="evidence" value="ECO:0007669"/>
    <property type="project" value="UniProtKB-KW"/>
</dbReference>
<dbReference type="OrthoDB" id="9799347at2"/>
<dbReference type="GO" id="GO:0008961">
    <property type="term" value="F:phosphatidylglycerol-prolipoprotein diacylglyceryl transferase activity"/>
    <property type="evidence" value="ECO:0007669"/>
    <property type="project" value="InterPro"/>
</dbReference>
<accession>A0A4R6ZW44</accession>
<dbReference type="AlphaFoldDB" id="A0A4R6ZW44"/>
<keyword evidence="2" id="KW-0201">Cytochrome c-type biogenesis</keyword>
<organism evidence="7 8">
    <name type="scientific">Halomonas ventosae</name>
    <dbReference type="NCBI Taxonomy" id="229007"/>
    <lineage>
        <taxon>Bacteria</taxon>
        <taxon>Pseudomonadati</taxon>
        <taxon>Pseudomonadota</taxon>
        <taxon>Gammaproteobacteria</taxon>
        <taxon>Oceanospirillales</taxon>
        <taxon>Halomonadaceae</taxon>
        <taxon>Halomonas</taxon>
    </lineage>
</organism>
<evidence type="ECO:0000256" key="5">
    <source>
        <dbReference type="SAM" id="Phobius"/>
    </source>
</evidence>
<dbReference type="SUPFAM" id="SSF52833">
    <property type="entry name" value="Thioredoxin-like"/>
    <property type="match status" value="1"/>
</dbReference>
<comment type="subcellular location">
    <subcellularLocation>
        <location evidence="1">Cell envelope</location>
    </subcellularLocation>
</comment>
<feature type="transmembrane region" description="Helical" evidence="5">
    <location>
        <begin position="48"/>
        <end position="67"/>
    </location>
</feature>
<keyword evidence="4" id="KW-0676">Redox-active center</keyword>
<dbReference type="PROSITE" id="PS00194">
    <property type="entry name" value="THIOREDOXIN_1"/>
    <property type="match status" value="1"/>
</dbReference>
<dbReference type="InterPro" id="IPR050553">
    <property type="entry name" value="Thioredoxin_ResA/DsbE_sf"/>
</dbReference>
<dbReference type="Gene3D" id="3.40.30.10">
    <property type="entry name" value="Glutaredoxin"/>
    <property type="match status" value="1"/>
</dbReference>
<dbReference type="PROSITE" id="PS51352">
    <property type="entry name" value="THIOREDOXIN_2"/>
    <property type="match status" value="1"/>
</dbReference>
<keyword evidence="7" id="KW-0413">Isomerase</keyword>